<dbReference type="SUPFAM" id="SSF160467">
    <property type="entry name" value="PH0987 N-terminal domain-like"/>
    <property type="match status" value="1"/>
</dbReference>
<dbReference type="Proteomes" id="UP000236286">
    <property type="component" value="Unassembled WGS sequence"/>
</dbReference>
<name>A0A2J7TK07_METSI</name>
<sequence>MTDAVAYPRFLLAGERALVVEFGETIDPAVNARVVALDAALARAGLDGVVETVPTYRSLMIHYDPARIALGALRCAVAVLIVQPAAVRAPRRWRVPVCYDPPFAEDLDEVAESLGLSTGEIIARQNAAVYRVYMYGFAPGYMFLGGLPPALNISRRPAPRPPVPPGSLLIAAGQALIASVAMPTGWHQIGRTPVNIFDVDRQPMVLAEIGDEIVFDRIDAARFVELSQSDAANASALQADGG</sequence>
<dbReference type="Gene3D" id="2.40.100.10">
    <property type="entry name" value="Cyclophilin-like"/>
    <property type="match status" value="1"/>
</dbReference>
<dbReference type="Gene3D" id="3.30.1360.40">
    <property type="match status" value="1"/>
</dbReference>
<evidence type="ECO:0000256" key="1">
    <source>
        <dbReference type="ARBA" id="ARBA00022741"/>
    </source>
</evidence>
<evidence type="ECO:0000313" key="6">
    <source>
        <dbReference type="Proteomes" id="UP000236286"/>
    </source>
</evidence>
<evidence type="ECO:0000313" key="5">
    <source>
        <dbReference type="EMBL" id="PNG27067.1"/>
    </source>
</evidence>
<dbReference type="SUPFAM" id="SSF50891">
    <property type="entry name" value="Cyclophilin-like"/>
    <property type="match status" value="1"/>
</dbReference>
<dbReference type="InterPro" id="IPR010016">
    <property type="entry name" value="PxpB"/>
</dbReference>
<proteinExistence type="predicted"/>
<dbReference type="GO" id="GO:0016787">
    <property type="term" value="F:hydrolase activity"/>
    <property type="evidence" value="ECO:0007669"/>
    <property type="project" value="UniProtKB-KW"/>
</dbReference>
<feature type="domain" description="Carboxyltransferase" evidence="4">
    <location>
        <begin position="8"/>
        <end position="207"/>
    </location>
</feature>
<dbReference type="EMBL" id="PDZR01000003">
    <property type="protein sequence ID" value="PNG27067.1"/>
    <property type="molecule type" value="Genomic_DNA"/>
</dbReference>
<dbReference type="Pfam" id="PF02682">
    <property type="entry name" value="CT_C_D"/>
    <property type="match status" value="1"/>
</dbReference>
<dbReference type="InterPro" id="IPR029000">
    <property type="entry name" value="Cyclophilin-like_dom_sf"/>
</dbReference>
<evidence type="ECO:0000256" key="2">
    <source>
        <dbReference type="ARBA" id="ARBA00022801"/>
    </source>
</evidence>
<keyword evidence="3" id="KW-0067">ATP-binding</keyword>
<keyword evidence="2 5" id="KW-0378">Hydrolase</keyword>
<comment type="caution">
    <text evidence="5">The sequence shown here is derived from an EMBL/GenBank/DDBJ whole genome shotgun (WGS) entry which is preliminary data.</text>
</comment>
<keyword evidence="1" id="KW-0547">Nucleotide-binding</keyword>
<evidence type="ECO:0000256" key="3">
    <source>
        <dbReference type="ARBA" id="ARBA00022840"/>
    </source>
</evidence>
<dbReference type="AlphaFoldDB" id="A0A2J7TK07"/>
<reference evidence="5 6" key="1">
    <citation type="submission" date="2017-10" db="EMBL/GenBank/DDBJ databases">
        <title>Genome announcement of Methylocella silvestris TVC from permafrost.</title>
        <authorList>
            <person name="Wang J."/>
            <person name="Geng K."/>
            <person name="Ul-Haque F."/>
            <person name="Crombie A.T."/>
            <person name="Street L.E."/>
            <person name="Wookey P.A."/>
            <person name="Murrell J.C."/>
            <person name="Pratscher J."/>
        </authorList>
    </citation>
    <scope>NUCLEOTIDE SEQUENCE [LARGE SCALE GENOMIC DNA]</scope>
    <source>
        <strain evidence="5 6">TVC</strain>
    </source>
</reference>
<organism evidence="5 6">
    <name type="scientific">Methylocella silvestris</name>
    <dbReference type="NCBI Taxonomy" id="199596"/>
    <lineage>
        <taxon>Bacteria</taxon>
        <taxon>Pseudomonadati</taxon>
        <taxon>Pseudomonadota</taxon>
        <taxon>Alphaproteobacteria</taxon>
        <taxon>Hyphomicrobiales</taxon>
        <taxon>Beijerinckiaceae</taxon>
        <taxon>Methylocella</taxon>
    </lineage>
</organism>
<protein>
    <submittedName>
        <fullName evidence="5">Allophanate hydrolase</fullName>
    </submittedName>
</protein>
<dbReference type="GO" id="GO:0005524">
    <property type="term" value="F:ATP binding"/>
    <property type="evidence" value="ECO:0007669"/>
    <property type="project" value="UniProtKB-KW"/>
</dbReference>
<dbReference type="InterPro" id="IPR003833">
    <property type="entry name" value="CT_C_D"/>
</dbReference>
<dbReference type="PANTHER" id="PTHR34698:SF2">
    <property type="entry name" value="5-OXOPROLINASE SUBUNIT B"/>
    <property type="match status" value="1"/>
</dbReference>
<evidence type="ECO:0000259" key="4">
    <source>
        <dbReference type="SMART" id="SM00796"/>
    </source>
</evidence>
<dbReference type="RefSeq" id="WP_102842656.1">
    <property type="nucleotide sequence ID" value="NZ_PDZR01000003.1"/>
</dbReference>
<accession>A0A2J7TK07</accession>
<dbReference type="SMART" id="SM00796">
    <property type="entry name" value="AHS1"/>
    <property type="match status" value="1"/>
</dbReference>
<gene>
    <name evidence="5" type="ORF">CR492_05055</name>
</gene>
<dbReference type="PANTHER" id="PTHR34698">
    <property type="entry name" value="5-OXOPROLINASE SUBUNIT B"/>
    <property type="match status" value="1"/>
</dbReference>
<dbReference type="OrthoDB" id="9778567at2"/>